<accession>A0A9X0CR69</accession>
<dbReference type="OrthoDB" id="5989106at2759"/>
<comment type="caution">
    <text evidence="1">The sequence shown here is derived from an EMBL/GenBank/DDBJ whole genome shotgun (WGS) entry which is preliminary data.</text>
</comment>
<proteinExistence type="predicted"/>
<name>A0A9X0CR69_9CNID</name>
<gene>
    <name evidence="1" type="ORF">OS493_027362</name>
</gene>
<evidence type="ECO:0000313" key="2">
    <source>
        <dbReference type="Proteomes" id="UP001163046"/>
    </source>
</evidence>
<keyword evidence="2" id="KW-1185">Reference proteome</keyword>
<dbReference type="EMBL" id="MU826850">
    <property type="protein sequence ID" value="KAJ7371248.1"/>
    <property type="molecule type" value="Genomic_DNA"/>
</dbReference>
<organism evidence="1 2">
    <name type="scientific">Desmophyllum pertusum</name>
    <dbReference type="NCBI Taxonomy" id="174260"/>
    <lineage>
        <taxon>Eukaryota</taxon>
        <taxon>Metazoa</taxon>
        <taxon>Cnidaria</taxon>
        <taxon>Anthozoa</taxon>
        <taxon>Hexacorallia</taxon>
        <taxon>Scleractinia</taxon>
        <taxon>Caryophylliina</taxon>
        <taxon>Caryophylliidae</taxon>
        <taxon>Desmophyllum</taxon>
    </lineage>
</organism>
<sequence>MHLRKSLLGLSGAAVSSDSIPSFRKQMLLELHRMKVEDKLQPIQEGEYYSVEYQKAFYIGRVLRNKNATLTIKFLHSVRGRRGSDWPKRDDIDDCSPSWLIFGPLQIQGSGPFRFSSVG</sequence>
<protein>
    <submittedName>
        <fullName evidence="1">Uncharacterized protein</fullName>
    </submittedName>
</protein>
<dbReference type="Proteomes" id="UP001163046">
    <property type="component" value="Unassembled WGS sequence"/>
</dbReference>
<evidence type="ECO:0000313" key="1">
    <source>
        <dbReference type="EMBL" id="KAJ7371248.1"/>
    </source>
</evidence>
<dbReference type="AlphaFoldDB" id="A0A9X0CR69"/>
<reference evidence="1" key="1">
    <citation type="submission" date="2023-01" db="EMBL/GenBank/DDBJ databases">
        <title>Genome assembly of the deep-sea coral Lophelia pertusa.</title>
        <authorList>
            <person name="Herrera S."/>
            <person name="Cordes E."/>
        </authorList>
    </citation>
    <scope>NUCLEOTIDE SEQUENCE</scope>
    <source>
        <strain evidence="1">USNM1676648</strain>
        <tissue evidence="1">Polyp</tissue>
    </source>
</reference>